<reference evidence="2 3" key="1">
    <citation type="journal article" date="2007" name="Appl. Environ. Microbiol.">
        <title>Genome sequence of the cellulolytic gliding bacterium Cytophaga hutchinsonii.</title>
        <authorList>
            <person name="Xie G."/>
            <person name="Bruce D.C."/>
            <person name="Challacombe J.F."/>
            <person name="Chertkov O."/>
            <person name="Detter J.C."/>
            <person name="Gilna P."/>
            <person name="Han C.S."/>
            <person name="Lucas S."/>
            <person name="Misra M."/>
            <person name="Myers G.L."/>
            <person name="Richardson P."/>
            <person name="Tapia R."/>
            <person name="Thayer N."/>
            <person name="Thompson L.S."/>
            <person name="Brettin T.S."/>
            <person name="Henrissat B."/>
            <person name="Wilson D.B."/>
            <person name="McBride M.J."/>
        </authorList>
    </citation>
    <scope>NUCLEOTIDE SEQUENCE [LARGE SCALE GENOMIC DNA]</scope>
    <source>
        <strain evidence="3">ATCC 33406 / DSM 1761 / CIP 103989 / NBRC 15051 / NCIMB 9469 / D465</strain>
    </source>
</reference>
<feature type="domain" description="Co-chaperone DjlA N-terminal" evidence="1">
    <location>
        <begin position="8"/>
        <end position="116"/>
    </location>
</feature>
<dbReference type="SMR" id="A0A6N4SS84"/>
<keyword evidence="3" id="KW-1185">Reference proteome</keyword>
<dbReference type="AlphaFoldDB" id="A0A6N4SS84"/>
<dbReference type="RefSeq" id="WP_011585394.1">
    <property type="nucleotide sequence ID" value="NC_008255.1"/>
</dbReference>
<dbReference type="EMBL" id="CP000383">
    <property type="protein sequence ID" value="ABG59277.1"/>
    <property type="molecule type" value="Genomic_DNA"/>
</dbReference>
<accession>A0A6N4SS84</accession>
<protein>
    <recommendedName>
        <fullName evidence="1">Co-chaperone DjlA N-terminal domain-containing protein</fullName>
    </recommendedName>
</protein>
<organism evidence="2 3">
    <name type="scientific">Cytophaga hutchinsonii (strain ATCC 33406 / DSM 1761 / CIP 103989 / NBRC 15051 / NCIMB 9469 / D465)</name>
    <dbReference type="NCBI Taxonomy" id="269798"/>
    <lineage>
        <taxon>Bacteria</taxon>
        <taxon>Pseudomonadati</taxon>
        <taxon>Bacteroidota</taxon>
        <taxon>Cytophagia</taxon>
        <taxon>Cytophagales</taxon>
        <taxon>Cytophagaceae</taxon>
        <taxon>Cytophaga</taxon>
    </lineage>
</organism>
<evidence type="ECO:0000259" key="1">
    <source>
        <dbReference type="Pfam" id="PF05099"/>
    </source>
</evidence>
<dbReference type="Gene3D" id="1.10.3680.10">
    <property type="entry name" value="TerB-like"/>
    <property type="match status" value="1"/>
</dbReference>
<evidence type="ECO:0000313" key="3">
    <source>
        <dbReference type="Proteomes" id="UP000001822"/>
    </source>
</evidence>
<dbReference type="InterPro" id="IPR007791">
    <property type="entry name" value="DjlA_N"/>
</dbReference>
<evidence type="ECO:0000313" key="2">
    <source>
        <dbReference type="EMBL" id="ABG59277.1"/>
    </source>
</evidence>
<name>A0A6N4SS84_CYTH3</name>
<dbReference type="SUPFAM" id="SSF158682">
    <property type="entry name" value="TerB-like"/>
    <property type="match status" value="1"/>
</dbReference>
<dbReference type="InterPro" id="IPR029024">
    <property type="entry name" value="TerB-like"/>
</dbReference>
<dbReference type="Proteomes" id="UP000001822">
    <property type="component" value="Chromosome"/>
</dbReference>
<dbReference type="OrthoDB" id="956040at2"/>
<proteinExistence type="predicted"/>
<gene>
    <name evidence="2" type="ordered locus">CHU_2011</name>
</gene>
<dbReference type="Pfam" id="PF05099">
    <property type="entry name" value="TerB"/>
    <property type="match status" value="1"/>
</dbReference>
<dbReference type="KEGG" id="chu:CHU_2011"/>
<sequence length="124" mass="14278">MAKENIHRAMGSLAYAIAVADGTIQPKEKEVILQLATKEFQLSDTDSEWINAMFNQLEAQHIGLNEAYEYAMDILEANRHDYDFDDATKKRCLSFMKKIADAFGETDYKEMNVIERFEVDIAKF</sequence>
<dbReference type="CDD" id="cd07177">
    <property type="entry name" value="terB_like"/>
    <property type="match status" value="1"/>
</dbReference>